<accession>Q168P7</accession>
<evidence type="ECO:0000313" key="1">
    <source>
        <dbReference type="EMBL" id="ABG31546.1"/>
    </source>
</evidence>
<dbReference type="HOGENOM" id="CLU_066223_0_0_5"/>
<dbReference type="Proteomes" id="UP000007029">
    <property type="component" value="Chromosome"/>
</dbReference>
<proteinExistence type="predicted"/>
<dbReference type="InterPro" id="IPR029058">
    <property type="entry name" value="AB_hydrolase_fold"/>
</dbReference>
<dbReference type="EMBL" id="CP000362">
    <property type="protein sequence ID" value="ABG31546.1"/>
    <property type="molecule type" value="Genomic_DNA"/>
</dbReference>
<sequence length="330" mass="36211">MPLLRINATPSDLALHDTSTGLRRRLRALAAAPGPVVIMVHGYKYAPASPDHCPHRKLFGEAEHSWPAALGFKGVHPAEGLAIAFGWYARGSLRSVHQRAAQLGTQLAHVIARLKTHAPQRPVHIIAHSMGSEAALSALAHLPTGAVDRMVLLTGASYANRASKLLETPAGRSARVLNVTSRENDLFDAAFERLVKPEHPGDHAIGRGIRAQNAVTLQLDCQQTITGLHQIGLPISPRSKRICHWSAYKRPGVMQLYARFLRDPEILRLAQLKAILPETPAPRWSRLLQMPGQIRIPQDFDLSHRTHQVGSGVRLPNATCLRSDKNEPAY</sequence>
<dbReference type="InterPro" id="IPR010297">
    <property type="entry name" value="DUF900_hydrolase"/>
</dbReference>
<dbReference type="eggNOG" id="COG1075">
    <property type="taxonomic scope" value="Bacteria"/>
</dbReference>
<reference evidence="1 2" key="1">
    <citation type="journal article" date="2007" name="J. Bacteriol.">
        <title>The complete genome sequence of Roseobacter denitrificans reveals a mixotrophic rather than photosynthetic metabolism.</title>
        <authorList>
            <person name="Swingley W.D."/>
            <person name="Sadekar S."/>
            <person name="Mastrian S.D."/>
            <person name="Matthies H.J."/>
            <person name="Hao J."/>
            <person name="Ramos H."/>
            <person name="Acharya C.R."/>
            <person name="Conrad A.L."/>
            <person name="Taylor H.L."/>
            <person name="Dejesa L.C."/>
            <person name="Shah M.K."/>
            <person name="O'huallachain M.E."/>
            <person name="Lince M.T."/>
            <person name="Blankenship R.E."/>
            <person name="Beatty J.T."/>
            <person name="Touchman J.W."/>
        </authorList>
    </citation>
    <scope>NUCLEOTIDE SEQUENCE [LARGE SCALE GENOMIC DNA]</scope>
    <source>
        <strain evidence="2">ATCC 33942 / OCh 114</strain>
    </source>
</reference>
<dbReference type="KEGG" id="rde:RD1_1938"/>
<organism evidence="1 2">
    <name type="scientific">Roseobacter denitrificans (strain ATCC 33942 / OCh 114)</name>
    <name type="common">Erythrobacter sp. (strain OCh 114)</name>
    <name type="synonym">Roseobacter denitrificans</name>
    <dbReference type="NCBI Taxonomy" id="375451"/>
    <lineage>
        <taxon>Bacteria</taxon>
        <taxon>Pseudomonadati</taxon>
        <taxon>Pseudomonadota</taxon>
        <taxon>Alphaproteobacteria</taxon>
        <taxon>Rhodobacterales</taxon>
        <taxon>Roseobacteraceae</taxon>
        <taxon>Roseobacter</taxon>
    </lineage>
</organism>
<dbReference type="RefSeq" id="WP_011568163.1">
    <property type="nucleotide sequence ID" value="NC_008209.1"/>
</dbReference>
<dbReference type="STRING" id="375451.RD1_1938"/>
<keyword evidence="2" id="KW-1185">Reference proteome</keyword>
<dbReference type="Pfam" id="PF05990">
    <property type="entry name" value="DUF900"/>
    <property type="match status" value="1"/>
</dbReference>
<evidence type="ECO:0000313" key="2">
    <source>
        <dbReference type="Proteomes" id="UP000007029"/>
    </source>
</evidence>
<protein>
    <submittedName>
        <fullName evidence="1">Uncharacterized protein</fullName>
    </submittedName>
</protein>
<dbReference type="ESTHER" id="rosdo-q168p7">
    <property type="family name" value="Duf_900"/>
</dbReference>
<dbReference type="SUPFAM" id="SSF53474">
    <property type="entry name" value="alpha/beta-Hydrolases"/>
    <property type="match status" value="1"/>
</dbReference>
<dbReference type="OrthoDB" id="7303283at2"/>
<gene>
    <name evidence="1" type="ordered locus">RD1_1938</name>
</gene>
<dbReference type="AlphaFoldDB" id="Q168P7"/>
<name>Q168P7_ROSDO</name>
<dbReference type="Gene3D" id="3.40.50.1820">
    <property type="entry name" value="alpha/beta hydrolase"/>
    <property type="match status" value="1"/>
</dbReference>